<evidence type="ECO:0000256" key="5">
    <source>
        <dbReference type="ARBA" id="ARBA00022915"/>
    </source>
</evidence>
<feature type="binding site" evidence="13">
    <location>
        <begin position="155"/>
        <end position="156"/>
    </location>
    <ligand>
        <name>(S)-2,3,4,5-tetrahydrodipicolinate</name>
        <dbReference type="ChEBI" id="CHEBI:16845"/>
    </ligand>
</feature>
<evidence type="ECO:0000256" key="12">
    <source>
        <dbReference type="ARBA" id="ARBA00049396"/>
    </source>
</evidence>
<evidence type="ECO:0000256" key="1">
    <source>
        <dbReference type="ARBA" id="ARBA00006642"/>
    </source>
</evidence>
<dbReference type="RefSeq" id="WP_012938544.1">
    <property type="nucleotide sequence ID" value="NZ_CAMEFB010000017.1"/>
</dbReference>
<dbReference type="GO" id="GO:0051287">
    <property type="term" value="F:NAD binding"/>
    <property type="evidence" value="ECO:0007669"/>
    <property type="project" value="UniProtKB-UniRule"/>
</dbReference>
<evidence type="ECO:0000256" key="11">
    <source>
        <dbReference type="ARBA" id="ARBA00049080"/>
    </source>
</evidence>
<organism evidence="16 17">
    <name type="scientific">Acidaminococcus fermentans</name>
    <dbReference type="NCBI Taxonomy" id="905"/>
    <lineage>
        <taxon>Bacteria</taxon>
        <taxon>Bacillati</taxon>
        <taxon>Bacillota</taxon>
        <taxon>Negativicutes</taxon>
        <taxon>Acidaminococcales</taxon>
        <taxon>Acidaminococcaceae</taxon>
        <taxon>Acidaminococcus</taxon>
    </lineage>
</organism>
<dbReference type="InterPro" id="IPR036291">
    <property type="entry name" value="NAD(P)-bd_dom_sf"/>
</dbReference>
<comment type="catalytic activity">
    <reaction evidence="12 13">
        <text>(S)-2,3,4,5-tetrahydrodipicolinate + NAD(+) + H2O = (2S,4S)-4-hydroxy-2,3,4,5-tetrahydrodipicolinate + NADH + H(+)</text>
        <dbReference type="Rhea" id="RHEA:35323"/>
        <dbReference type="ChEBI" id="CHEBI:15377"/>
        <dbReference type="ChEBI" id="CHEBI:15378"/>
        <dbReference type="ChEBI" id="CHEBI:16845"/>
        <dbReference type="ChEBI" id="CHEBI:57540"/>
        <dbReference type="ChEBI" id="CHEBI:57945"/>
        <dbReference type="ChEBI" id="CHEBI:67139"/>
        <dbReference type="EC" id="1.17.1.8"/>
    </reaction>
</comment>
<evidence type="ECO:0000256" key="4">
    <source>
        <dbReference type="ARBA" id="ARBA00022857"/>
    </source>
</evidence>
<dbReference type="GO" id="GO:0019877">
    <property type="term" value="P:diaminopimelate biosynthetic process"/>
    <property type="evidence" value="ECO:0007669"/>
    <property type="project" value="UniProtKB-UniRule"/>
</dbReference>
<feature type="binding site" evidence="13">
    <location>
        <begin position="8"/>
        <end position="13"/>
    </location>
    <ligand>
        <name>NAD(+)</name>
        <dbReference type="ChEBI" id="CHEBI:57540"/>
    </ligand>
</feature>
<dbReference type="PANTHER" id="PTHR20836:SF0">
    <property type="entry name" value="4-HYDROXY-TETRAHYDRODIPICOLINATE REDUCTASE 1, CHLOROPLASTIC-RELATED"/>
    <property type="match status" value="1"/>
</dbReference>
<comment type="caution">
    <text evidence="13">Was originally thought to be a dihydrodipicolinate reductase (DHDPR), catalyzing the conversion of dihydrodipicolinate to tetrahydrodipicolinate. However, it was shown in E.coli that the substrate of the enzymatic reaction is not dihydrodipicolinate (DHDP) but in fact (2S,4S)-4-hydroxy-2,3,4,5-tetrahydrodipicolinic acid (HTPA), the product released by the DapA-catalyzed reaction.</text>
</comment>
<sequence length="257" mass="27983">MIKVLVNGALGRMGHTVVQTVLQQKDMELVGAVDKFGKDKTVEGCPVDTDLVRALETCKPDVVVDFTRPDVVMDNLRIILNAGVNAVVGTTGFTQENLEELKGLAEKNGVGILVCPNFAMGAVLMMKIAAEVAKYFPQVEIIEMHHDKKLDAPSGTAILTAQKLAEVRGGFVQQGNPDEVEKLPHARGSEYEGMRIHSVRLPGFVASQEIIFGSMGETLTVRNDPVSRECYMPGVMLGCRTMVKRKGLVYGLDQILE</sequence>
<comment type="catalytic activity">
    <reaction evidence="11 13">
        <text>(S)-2,3,4,5-tetrahydrodipicolinate + NADP(+) + H2O = (2S,4S)-4-hydroxy-2,3,4,5-tetrahydrodipicolinate + NADPH + H(+)</text>
        <dbReference type="Rhea" id="RHEA:35331"/>
        <dbReference type="ChEBI" id="CHEBI:15377"/>
        <dbReference type="ChEBI" id="CHEBI:15378"/>
        <dbReference type="ChEBI" id="CHEBI:16845"/>
        <dbReference type="ChEBI" id="CHEBI:57783"/>
        <dbReference type="ChEBI" id="CHEBI:58349"/>
        <dbReference type="ChEBI" id="CHEBI:67139"/>
        <dbReference type="EC" id="1.17.1.8"/>
    </reaction>
</comment>
<evidence type="ECO:0000256" key="2">
    <source>
        <dbReference type="ARBA" id="ARBA00022490"/>
    </source>
</evidence>
<dbReference type="SUPFAM" id="SSF51735">
    <property type="entry name" value="NAD(P)-binding Rossmann-fold domains"/>
    <property type="match status" value="1"/>
</dbReference>
<evidence type="ECO:0000259" key="14">
    <source>
        <dbReference type="Pfam" id="PF01113"/>
    </source>
</evidence>
<feature type="domain" description="Dihydrodipicolinate reductase C-terminal" evidence="15">
    <location>
        <begin position="121"/>
        <end position="256"/>
    </location>
</feature>
<comment type="caution">
    <text evidence="16">The sequence shown here is derived from an EMBL/GenBank/DDBJ whole genome shotgun (WGS) entry which is preliminary data.</text>
</comment>
<dbReference type="CDD" id="cd02274">
    <property type="entry name" value="DHDPR_N"/>
    <property type="match status" value="1"/>
</dbReference>
<keyword evidence="4 13" id="KW-0521">NADP</keyword>
<protein>
    <recommendedName>
        <fullName evidence="10 13">4-hydroxy-tetrahydrodipicolinate reductase</fullName>
        <shortName evidence="13">HTPA reductase</shortName>
        <ecNumber evidence="10 13">1.17.1.8</ecNumber>
    </recommendedName>
</protein>
<keyword evidence="8 13" id="KW-0457">Lysine biosynthesis</keyword>
<dbReference type="Pfam" id="PF01113">
    <property type="entry name" value="DapB_N"/>
    <property type="match status" value="1"/>
</dbReference>
<dbReference type="InterPro" id="IPR000846">
    <property type="entry name" value="DapB_N"/>
</dbReference>
<evidence type="ECO:0000313" key="17">
    <source>
        <dbReference type="Proteomes" id="UP000182379"/>
    </source>
</evidence>
<reference evidence="16 17" key="1">
    <citation type="submission" date="2016-10" db="EMBL/GenBank/DDBJ databases">
        <authorList>
            <person name="Varghese N."/>
            <person name="Submissions S."/>
        </authorList>
    </citation>
    <scope>NUCLEOTIDE SEQUENCE [LARGE SCALE GENOMIC DNA]</scope>
    <source>
        <strain evidence="16 17">WCC6</strain>
    </source>
</reference>
<dbReference type="PROSITE" id="PS01298">
    <property type="entry name" value="DAPB"/>
    <property type="match status" value="1"/>
</dbReference>
<accession>A0A1H2Z467</accession>
<proteinExistence type="inferred from homology"/>
<dbReference type="InterPro" id="IPR023940">
    <property type="entry name" value="DHDPR_bac"/>
</dbReference>
<dbReference type="EC" id="1.17.1.8" evidence="10 13"/>
<evidence type="ECO:0000256" key="6">
    <source>
        <dbReference type="ARBA" id="ARBA00023002"/>
    </source>
</evidence>
<evidence type="ECO:0000256" key="9">
    <source>
        <dbReference type="ARBA" id="ARBA00037922"/>
    </source>
</evidence>
<dbReference type="FunFam" id="3.30.360.10:FF:000009">
    <property type="entry name" value="4-hydroxy-tetrahydrodipicolinate reductase"/>
    <property type="match status" value="1"/>
</dbReference>
<feature type="binding site" evidence="13">
    <location>
        <position position="40"/>
    </location>
    <ligand>
        <name>NADP(+)</name>
        <dbReference type="ChEBI" id="CHEBI:58349"/>
    </ligand>
</feature>
<dbReference type="Proteomes" id="UP000182379">
    <property type="component" value="Unassembled WGS sequence"/>
</dbReference>
<dbReference type="InterPro" id="IPR022663">
    <property type="entry name" value="DapB_C"/>
</dbReference>
<feature type="binding site" evidence="13">
    <location>
        <begin position="115"/>
        <end position="118"/>
    </location>
    <ligand>
        <name>NAD(+)</name>
        <dbReference type="ChEBI" id="CHEBI:57540"/>
    </ligand>
</feature>
<keyword evidence="5 13" id="KW-0220">Diaminopimelate biosynthesis</keyword>
<dbReference type="SUPFAM" id="SSF55347">
    <property type="entry name" value="Glyceraldehyde-3-phosphate dehydrogenase-like, C-terminal domain"/>
    <property type="match status" value="1"/>
</dbReference>
<evidence type="ECO:0000256" key="8">
    <source>
        <dbReference type="ARBA" id="ARBA00023154"/>
    </source>
</evidence>
<dbReference type="GO" id="GO:0050661">
    <property type="term" value="F:NADP binding"/>
    <property type="evidence" value="ECO:0007669"/>
    <property type="project" value="UniProtKB-UniRule"/>
</dbReference>
<gene>
    <name evidence="13" type="primary">dapB</name>
    <name evidence="16" type="ORF">SAMN05216495_11365</name>
</gene>
<comment type="pathway">
    <text evidence="9 13">Amino-acid biosynthesis; L-lysine biosynthesis via DAP pathway; (S)-tetrahydrodipicolinate from L-aspartate: step 4/4.</text>
</comment>
<evidence type="ECO:0000256" key="13">
    <source>
        <dbReference type="HAMAP-Rule" id="MF_00102"/>
    </source>
</evidence>
<keyword evidence="7 13" id="KW-0520">NAD</keyword>
<dbReference type="Pfam" id="PF05173">
    <property type="entry name" value="DapB_C"/>
    <property type="match status" value="1"/>
</dbReference>
<evidence type="ECO:0000256" key="3">
    <source>
        <dbReference type="ARBA" id="ARBA00022605"/>
    </source>
</evidence>
<dbReference type="UniPathway" id="UPA00034">
    <property type="reaction ID" value="UER00018"/>
</dbReference>
<comment type="subunit">
    <text evidence="13">Homotetramer.</text>
</comment>
<dbReference type="NCBIfam" id="TIGR00036">
    <property type="entry name" value="dapB"/>
    <property type="match status" value="1"/>
</dbReference>
<feature type="binding site" evidence="13">
    <location>
        <begin position="89"/>
        <end position="91"/>
    </location>
    <ligand>
        <name>NAD(+)</name>
        <dbReference type="ChEBI" id="CHEBI:57540"/>
    </ligand>
</feature>
<comment type="similarity">
    <text evidence="1 13">Belongs to the DapB family.</text>
</comment>
<dbReference type="AlphaFoldDB" id="A0A1H2Z467"/>
<feature type="binding site" evidence="13">
    <location>
        <position position="39"/>
    </location>
    <ligand>
        <name>NAD(+)</name>
        <dbReference type="ChEBI" id="CHEBI:57540"/>
    </ligand>
</feature>
<feature type="active site" description="Proton donor" evidence="13">
    <location>
        <position position="149"/>
    </location>
</feature>
<dbReference type="Gene3D" id="3.40.50.720">
    <property type="entry name" value="NAD(P)-binding Rossmann-like Domain"/>
    <property type="match status" value="1"/>
</dbReference>
<comment type="function">
    <text evidence="13">Catalyzes the conversion of 4-hydroxy-tetrahydrodipicolinate (HTPA) to tetrahydrodipicolinate.</text>
</comment>
<dbReference type="OMA" id="HHPNKAD"/>
<dbReference type="EMBL" id="FNOP01000013">
    <property type="protein sequence ID" value="SDX12115.1"/>
    <property type="molecule type" value="Genomic_DNA"/>
</dbReference>
<dbReference type="GO" id="GO:0016726">
    <property type="term" value="F:oxidoreductase activity, acting on CH or CH2 groups, NAD or NADP as acceptor"/>
    <property type="evidence" value="ECO:0007669"/>
    <property type="project" value="UniProtKB-UniRule"/>
</dbReference>
<dbReference type="GO" id="GO:0009089">
    <property type="term" value="P:lysine biosynthetic process via diaminopimelate"/>
    <property type="evidence" value="ECO:0007669"/>
    <property type="project" value="UniProtKB-UniRule"/>
</dbReference>
<dbReference type="Gene3D" id="3.30.360.10">
    <property type="entry name" value="Dihydrodipicolinate Reductase, domain 2"/>
    <property type="match status" value="1"/>
</dbReference>
<dbReference type="HAMAP" id="MF_00102">
    <property type="entry name" value="DapB"/>
    <property type="match status" value="1"/>
</dbReference>
<keyword evidence="2 13" id="KW-0963">Cytoplasm</keyword>
<evidence type="ECO:0000313" key="16">
    <source>
        <dbReference type="EMBL" id="SDX12115.1"/>
    </source>
</evidence>
<feature type="binding site" evidence="13">
    <location>
        <position position="146"/>
    </location>
    <ligand>
        <name>(S)-2,3,4,5-tetrahydrodipicolinate</name>
        <dbReference type="ChEBI" id="CHEBI:16845"/>
    </ligand>
</feature>
<name>A0A1H2Z467_ACIFE</name>
<dbReference type="PANTHER" id="PTHR20836">
    <property type="entry name" value="DIHYDRODIPICOLINATE REDUCTASE"/>
    <property type="match status" value="1"/>
</dbReference>
<evidence type="ECO:0000256" key="7">
    <source>
        <dbReference type="ARBA" id="ARBA00023027"/>
    </source>
</evidence>
<keyword evidence="6 13" id="KW-0560">Oxidoreductase</keyword>
<dbReference type="PIRSF" id="PIRSF000161">
    <property type="entry name" value="DHPR"/>
    <property type="match status" value="1"/>
</dbReference>
<dbReference type="InterPro" id="IPR022664">
    <property type="entry name" value="DapB_N_CS"/>
</dbReference>
<evidence type="ECO:0000256" key="10">
    <source>
        <dbReference type="ARBA" id="ARBA00038983"/>
    </source>
</evidence>
<dbReference type="GO" id="GO:0005829">
    <property type="term" value="C:cytosol"/>
    <property type="evidence" value="ECO:0007669"/>
    <property type="project" value="TreeGrafter"/>
</dbReference>
<comment type="subcellular location">
    <subcellularLocation>
        <location evidence="13">Cytoplasm</location>
    </subcellularLocation>
</comment>
<feature type="domain" description="Dihydrodipicolinate reductase N-terminal" evidence="14">
    <location>
        <begin position="2"/>
        <end position="118"/>
    </location>
</feature>
<keyword evidence="3 13" id="KW-0028">Amino-acid biosynthesis</keyword>
<feature type="active site" description="Proton donor/acceptor" evidence="13">
    <location>
        <position position="145"/>
    </location>
</feature>
<evidence type="ECO:0000259" key="15">
    <source>
        <dbReference type="Pfam" id="PF05173"/>
    </source>
</evidence>
<dbReference type="GeneID" id="78334897"/>
<dbReference type="GO" id="GO:0008839">
    <property type="term" value="F:4-hydroxy-tetrahydrodipicolinate reductase"/>
    <property type="evidence" value="ECO:0007669"/>
    <property type="project" value="UniProtKB-UniRule"/>
</dbReference>